<dbReference type="Proteomes" id="UP000191040">
    <property type="component" value="Chromosome I"/>
</dbReference>
<keyword evidence="5" id="KW-1185">Reference proteome</keyword>
<name>A0A1T4Z2K5_9ACTN</name>
<feature type="transmembrane region" description="Helical" evidence="2">
    <location>
        <begin position="7"/>
        <end position="26"/>
    </location>
</feature>
<evidence type="ECO:0000256" key="2">
    <source>
        <dbReference type="SAM" id="Phobius"/>
    </source>
</evidence>
<gene>
    <name evidence="4" type="ORF">SAMN06295964_2043</name>
</gene>
<evidence type="ECO:0000259" key="3">
    <source>
        <dbReference type="Pfam" id="PF13810"/>
    </source>
</evidence>
<feature type="transmembrane region" description="Helical" evidence="2">
    <location>
        <begin position="342"/>
        <end position="364"/>
    </location>
</feature>
<dbReference type="Pfam" id="PF13810">
    <property type="entry name" value="DUF4185"/>
    <property type="match status" value="1"/>
</dbReference>
<feature type="transmembrane region" description="Helical" evidence="2">
    <location>
        <begin position="302"/>
        <end position="321"/>
    </location>
</feature>
<keyword evidence="2" id="KW-0472">Membrane</keyword>
<feature type="transmembrane region" description="Helical" evidence="2">
    <location>
        <begin position="181"/>
        <end position="203"/>
    </location>
</feature>
<evidence type="ECO:0000313" key="5">
    <source>
        <dbReference type="Proteomes" id="UP000191040"/>
    </source>
</evidence>
<organism evidence="4 5">
    <name type="scientific">Aeromicrobium choanae</name>
    <dbReference type="NCBI Taxonomy" id="1736691"/>
    <lineage>
        <taxon>Bacteria</taxon>
        <taxon>Bacillati</taxon>
        <taxon>Actinomycetota</taxon>
        <taxon>Actinomycetes</taxon>
        <taxon>Propionibacteriales</taxon>
        <taxon>Nocardioidaceae</taxon>
        <taxon>Aeromicrobium</taxon>
    </lineage>
</organism>
<proteinExistence type="predicted"/>
<reference evidence="5" key="1">
    <citation type="submission" date="2017-02" db="EMBL/GenBank/DDBJ databases">
        <authorList>
            <person name="Varghese N."/>
            <person name="Submissions S."/>
        </authorList>
    </citation>
    <scope>NUCLEOTIDE SEQUENCE [LARGE SCALE GENOMIC DNA]</scope>
    <source>
        <strain evidence="5">9H-4</strain>
    </source>
</reference>
<keyword evidence="2" id="KW-0812">Transmembrane</keyword>
<protein>
    <recommendedName>
        <fullName evidence="3">DUF4185 domain-containing protein</fullName>
    </recommendedName>
</protein>
<accession>A0A1T4Z2K5</accession>
<dbReference type="RefSeq" id="WP_153302971.1">
    <property type="nucleotide sequence ID" value="NZ_LT796768.1"/>
</dbReference>
<evidence type="ECO:0000313" key="4">
    <source>
        <dbReference type="EMBL" id="SKB08186.1"/>
    </source>
</evidence>
<feature type="region of interest" description="Disordered" evidence="1">
    <location>
        <begin position="53"/>
        <end position="77"/>
    </location>
</feature>
<feature type="transmembrane region" description="Helical" evidence="2">
    <location>
        <begin position="245"/>
        <end position="265"/>
    </location>
</feature>
<dbReference type="OrthoDB" id="284233at2"/>
<feature type="transmembrane region" description="Helical" evidence="2">
    <location>
        <begin position="215"/>
        <end position="238"/>
    </location>
</feature>
<dbReference type="STRING" id="1736691.SAMN06295964_2043"/>
<dbReference type="EMBL" id="LT796768">
    <property type="protein sequence ID" value="SKB08186.1"/>
    <property type="molecule type" value="Genomic_DNA"/>
</dbReference>
<sequence length="711" mass="75173">MRQRGVGLTAAGFVVAMLLTAVLVWLDPASDLPGLTQAAPREIPVAVVGPSPDASTMRDALNGPSEHEVAARVSPSEEAAQKSLAKRSVSGVVVMGKKDEHVLWVASADGTAEAAKVREVVSSILAASGQSVKVEDRIATAERDPQGVGPFRLGIAWAILGVAFAALLGLVFGARSASASLVVLRFAGLAAGAVVAGLGGAFLSEFVVRRLDAPFLALAALGAMVVLGVGSVTLALIAWFGRLGLGLAVVGLVLGIPGAIGAWPLTPMPVVWPMLLAWLPPGAATWAVRGLAYFDGEGVERVLVMMALWALIGLTATSVAATAVEPRRALKDLHPSLRRHPVVATVGALVMTGLLVVTPALPAFTTTDLDPPVTVTCKKTSPPKDVEELNQRIETVSDVEGFVGGDVGASTQLADGRGLFVFGDTIRRPDYAIQTMVRNSMLLFDDTCVGMVQRRDRSAVIPDRADGVGYWPMSVAAVDLGRDLVGVMAQRVKQTGDDLFGFQNLGPAVAIFRVEPGRAPVLQRVVDLGKDDPDTARPVWGAAATVVGDSVYLYGTSRTSDAGFGWAVSVARAKLVDVTDQSKWRYWDGKRWQRDADRAAKVIDQDDGVSQTFSVFREGKRWYALSKRADFVGTDLVVWTAPGPTGPFTAAPPVAKIPSTASELRYMPLAHPELFPQEGTMVVSVSRNTTDGDVQADPSLYRPEFLRIDLP</sequence>
<evidence type="ECO:0000256" key="1">
    <source>
        <dbReference type="SAM" id="MobiDB-lite"/>
    </source>
</evidence>
<feature type="transmembrane region" description="Helical" evidence="2">
    <location>
        <begin position="155"/>
        <end position="174"/>
    </location>
</feature>
<feature type="domain" description="DUF4185" evidence="3">
    <location>
        <begin position="544"/>
        <end position="685"/>
    </location>
</feature>
<dbReference type="AlphaFoldDB" id="A0A1T4Z2K5"/>
<keyword evidence="2" id="KW-1133">Transmembrane helix</keyword>
<dbReference type="InterPro" id="IPR025442">
    <property type="entry name" value="DUF4185"/>
</dbReference>